<gene>
    <name evidence="10" type="ORF">D9757_013734</name>
</gene>
<dbReference type="EMBL" id="JAACJN010000289">
    <property type="protein sequence ID" value="KAF5350949.1"/>
    <property type="molecule type" value="Genomic_DNA"/>
</dbReference>
<keyword evidence="3" id="KW-0158">Chromosome</keyword>
<protein>
    <submittedName>
        <fullName evidence="10">Uncharacterized protein</fullName>
    </submittedName>
</protein>
<evidence type="ECO:0000256" key="9">
    <source>
        <dbReference type="ARBA" id="ARBA00023328"/>
    </source>
</evidence>
<dbReference type="GO" id="GO:0005634">
    <property type="term" value="C:nucleus"/>
    <property type="evidence" value="ECO:0007669"/>
    <property type="project" value="UniProtKB-SubCell"/>
</dbReference>
<proteinExistence type="predicted"/>
<evidence type="ECO:0000313" key="11">
    <source>
        <dbReference type="Proteomes" id="UP000518752"/>
    </source>
</evidence>
<keyword evidence="9" id="KW-0137">Centromere</keyword>
<sequence length="312" mass="34972">MVDFTECFPLYSEEDKHGASNTFNTISDYVETQALRDLSKLFETYSLRENIDALHTIVAEAKERKKNSASGVSSDKDVWREDLEPRGAIAARTIPMLEREAKRLRESLVEVRVGPSVLTETTTTIGSKTKQLETANAEMGSEIEANVQATDEADEKSDMLFEQLRKVLAEWEKTPSEAEQWTVMAMESSAPPKRDLVPIHIAYGLISTGIDLPASAAPSVLFRHRHSSSTLPIPYPLQLSNGSKLYTFSVILIHFLVQSTVDPFAVLTEEDLRFHSLCLCLRLQMLLQLPLFWLPRVFRGMILVLATTIASV</sequence>
<keyword evidence="6" id="KW-0995">Kinetochore</keyword>
<dbReference type="InterPro" id="IPR007128">
    <property type="entry name" value="PMF1/Nnf1"/>
</dbReference>
<evidence type="ECO:0000256" key="8">
    <source>
        <dbReference type="ARBA" id="ARBA00023306"/>
    </source>
</evidence>
<dbReference type="Pfam" id="PF03980">
    <property type="entry name" value="Nnf1"/>
    <property type="match status" value="1"/>
</dbReference>
<evidence type="ECO:0000256" key="4">
    <source>
        <dbReference type="ARBA" id="ARBA00022618"/>
    </source>
</evidence>
<evidence type="ECO:0000256" key="6">
    <source>
        <dbReference type="ARBA" id="ARBA00022838"/>
    </source>
</evidence>
<dbReference type="OrthoDB" id="18453at2759"/>
<keyword evidence="8" id="KW-0131">Cell cycle</keyword>
<dbReference type="Proteomes" id="UP000518752">
    <property type="component" value="Unassembled WGS sequence"/>
</dbReference>
<organism evidence="10 11">
    <name type="scientific">Collybiopsis confluens</name>
    <dbReference type="NCBI Taxonomy" id="2823264"/>
    <lineage>
        <taxon>Eukaryota</taxon>
        <taxon>Fungi</taxon>
        <taxon>Dikarya</taxon>
        <taxon>Basidiomycota</taxon>
        <taxon>Agaricomycotina</taxon>
        <taxon>Agaricomycetes</taxon>
        <taxon>Agaricomycetidae</taxon>
        <taxon>Agaricales</taxon>
        <taxon>Marasmiineae</taxon>
        <taxon>Omphalotaceae</taxon>
        <taxon>Collybiopsis</taxon>
    </lineage>
</organism>
<dbReference type="GO" id="GO:0051301">
    <property type="term" value="P:cell division"/>
    <property type="evidence" value="ECO:0007669"/>
    <property type="project" value="UniProtKB-KW"/>
</dbReference>
<evidence type="ECO:0000256" key="3">
    <source>
        <dbReference type="ARBA" id="ARBA00022454"/>
    </source>
</evidence>
<dbReference type="GO" id="GO:0000444">
    <property type="term" value="C:MIS12/MIND type complex"/>
    <property type="evidence" value="ECO:0007669"/>
    <property type="project" value="InterPro"/>
</dbReference>
<keyword evidence="7" id="KW-0539">Nucleus</keyword>
<comment type="subcellular location">
    <subcellularLocation>
        <location evidence="2">Chromosome</location>
        <location evidence="2">Centromere</location>
        <location evidence="2">Kinetochore</location>
    </subcellularLocation>
    <subcellularLocation>
        <location evidence="1">Nucleus</location>
    </subcellularLocation>
</comment>
<evidence type="ECO:0000256" key="7">
    <source>
        <dbReference type="ARBA" id="ARBA00023242"/>
    </source>
</evidence>
<evidence type="ECO:0000313" key="10">
    <source>
        <dbReference type="EMBL" id="KAF5350949.1"/>
    </source>
</evidence>
<evidence type="ECO:0000256" key="2">
    <source>
        <dbReference type="ARBA" id="ARBA00004629"/>
    </source>
</evidence>
<evidence type="ECO:0000256" key="5">
    <source>
        <dbReference type="ARBA" id="ARBA00022776"/>
    </source>
</evidence>
<dbReference type="AlphaFoldDB" id="A0A8H5D0T1"/>
<accession>A0A8H5D0T1</accession>
<evidence type="ECO:0000256" key="1">
    <source>
        <dbReference type="ARBA" id="ARBA00004123"/>
    </source>
</evidence>
<keyword evidence="4" id="KW-0132">Cell division</keyword>
<keyword evidence="11" id="KW-1185">Reference proteome</keyword>
<name>A0A8H5D0T1_9AGAR</name>
<keyword evidence="5" id="KW-0498">Mitosis</keyword>
<comment type="caution">
    <text evidence="10">The sequence shown here is derived from an EMBL/GenBank/DDBJ whole genome shotgun (WGS) entry which is preliminary data.</text>
</comment>
<reference evidence="10 11" key="1">
    <citation type="journal article" date="2020" name="ISME J.">
        <title>Uncovering the hidden diversity of litter-decomposition mechanisms in mushroom-forming fungi.</title>
        <authorList>
            <person name="Floudas D."/>
            <person name="Bentzer J."/>
            <person name="Ahren D."/>
            <person name="Johansson T."/>
            <person name="Persson P."/>
            <person name="Tunlid A."/>
        </authorList>
    </citation>
    <scope>NUCLEOTIDE SEQUENCE [LARGE SCALE GENOMIC DNA]</scope>
    <source>
        <strain evidence="10 11">CBS 406.79</strain>
    </source>
</reference>